<feature type="coiled-coil region" evidence="5">
    <location>
        <begin position="193"/>
        <end position="242"/>
    </location>
</feature>
<dbReference type="SUPFAM" id="SSF47226">
    <property type="entry name" value="Histidine-containing phosphotransfer domain, HPT domain"/>
    <property type="match status" value="1"/>
</dbReference>
<evidence type="ECO:0000256" key="3">
    <source>
        <dbReference type="ARBA" id="ARBA00022553"/>
    </source>
</evidence>
<keyword evidence="9" id="KW-0808">Transferase</keyword>
<dbReference type="SUPFAM" id="SSF55874">
    <property type="entry name" value="ATPase domain of HSP90 chaperone/DNA topoisomerase II/histidine kinase"/>
    <property type="match status" value="1"/>
</dbReference>
<dbReference type="Gene3D" id="1.10.287.130">
    <property type="match status" value="1"/>
</dbReference>
<dbReference type="InterPro" id="IPR011006">
    <property type="entry name" value="CheY-like_superfamily"/>
</dbReference>
<dbReference type="InterPro" id="IPR003661">
    <property type="entry name" value="HisK_dim/P_dom"/>
</dbReference>
<feature type="coiled-coil region" evidence="5">
    <location>
        <begin position="677"/>
        <end position="704"/>
    </location>
</feature>
<dbReference type="InterPro" id="IPR036641">
    <property type="entry name" value="HPT_dom_sf"/>
</dbReference>
<accession>A0A016ABW4</accession>
<dbReference type="PROSITE" id="PS50109">
    <property type="entry name" value="HIS_KIN"/>
    <property type="match status" value="1"/>
</dbReference>
<keyword evidence="5" id="KW-0175">Coiled coil</keyword>
<keyword evidence="3 4" id="KW-0597">Phosphoprotein</keyword>
<dbReference type="PANTHER" id="PTHR43547:SF2">
    <property type="entry name" value="HYBRID SIGNAL TRANSDUCTION HISTIDINE KINASE C"/>
    <property type="match status" value="1"/>
</dbReference>
<evidence type="ECO:0000256" key="5">
    <source>
        <dbReference type="SAM" id="Coils"/>
    </source>
</evidence>
<evidence type="ECO:0000256" key="6">
    <source>
        <dbReference type="SAM" id="Phobius"/>
    </source>
</evidence>
<dbReference type="EMBL" id="JGDM01000062">
    <property type="protein sequence ID" value="EXZ44504.1"/>
    <property type="molecule type" value="Genomic_DNA"/>
</dbReference>
<evidence type="ECO:0000259" key="7">
    <source>
        <dbReference type="PROSITE" id="PS50109"/>
    </source>
</evidence>
<dbReference type="PANTHER" id="PTHR43547">
    <property type="entry name" value="TWO-COMPONENT HISTIDINE KINASE"/>
    <property type="match status" value="1"/>
</dbReference>
<organism evidence="9 10">
    <name type="scientific">Bacteroides fragilis str. 2-F-2 #4</name>
    <dbReference type="NCBI Taxonomy" id="1339280"/>
    <lineage>
        <taxon>Bacteria</taxon>
        <taxon>Pseudomonadati</taxon>
        <taxon>Bacteroidota</taxon>
        <taxon>Bacteroidia</taxon>
        <taxon>Bacteroidales</taxon>
        <taxon>Bacteroidaceae</taxon>
        <taxon>Bacteroides</taxon>
    </lineage>
</organism>
<dbReference type="PROSITE" id="PS51257">
    <property type="entry name" value="PROKAR_LIPOPROTEIN"/>
    <property type="match status" value="1"/>
</dbReference>
<feature type="domain" description="Response regulatory" evidence="8">
    <location>
        <begin position="539"/>
        <end position="656"/>
    </location>
</feature>
<evidence type="ECO:0000313" key="9">
    <source>
        <dbReference type="EMBL" id="EXZ44504.1"/>
    </source>
</evidence>
<dbReference type="SUPFAM" id="SSF47384">
    <property type="entry name" value="Homodimeric domain of signal transducing histidine kinase"/>
    <property type="match status" value="1"/>
</dbReference>
<dbReference type="Pfam" id="PF00072">
    <property type="entry name" value="Response_reg"/>
    <property type="match status" value="1"/>
</dbReference>
<dbReference type="SMART" id="SM00387">
    <property type="entry name" value="HATPase_c"/>
    <property type="match status" value="1"/>
</dbReference>
<dbReference type="GO" id="GO:0000155">
    <property type="term" value="F:phosphorelay sensor kinase activity"/>
    <property type="evidence" value="ECO:0007669"/>
    <property type="project" value="InterPro"/>
</dbReference>
<dbReference type="EC" id="2.7.13.3" evidence="2"/>
<keyword evidence="6" id="KW-1133">Transmembrane helix</keyword>
<dbReference type="InterPro" id="IPR003594">
    <property type="entry name" value="HATPase_dom"/>
</dbReference>
<feature type="transmembrane region" description="Helical" evidence="6">
    <location>
        <begin position="244"/>
        <end position="265"/>
    </location>
</feature>
<dbReference type="PRINTS" id="PR00344">
    <property type="entry name" value="BCTRLSENSOR"/>
</dbReference>
<dbReference type="SUPFAM" id="SSF52172">
    <property type="entry name" value="CheY-like"/>
    <property type="match status" value="1"/>
</dbReference>
<dbReference type="GeneID" id="82158349"/>
<keyword evidence="9" id="KW-0418">Kinase</keyword>
<sequence length="772" mass="87103">MERSGNFYKAIRLGYILISILIGCMAYNSLYEWQEIEALELGNKKIDELRKEINNINIQMIKFSLLGETILEWNDKDIEHYHARRMAMDSMLCRFKATYPAERIDSVRSLLEDKERQMFQIVRLMDEQQSINKKIANQIPVIVQKSVQEQSKKPKRKGFLGIFGKKKEVTPAVSTTILHSVNRNVISEQKVQDRQLSEQADSLAARNAELNRQLQELICQIEEKVQTELQSRENEIVAMREKSFMQVGGLMGFVLLLLLISYIIIHRDAKSIKQYKHKTTDLIRQLEQSVQRNEALITSRKKAVHTITHELRTPLTAITGYAGLIRKEQCEDKSGQYIQNILQSSDRMRDMLNTLLDFFRLDNGKEQPRLSPCRISAITHTLETEFMPVAVNKGLSLSVKTGHDAIVLTDKERIIQIGNNLLSNAVKFTEEGGVSLITEYDNGVLTLVVEDTGTGMTEEEQKQAFGAFERLSNAAAKEGFGLGLAIMRNIVSMLGGTIRLDSKKGKGSRFTVEISMQEAEEQLGYTSNTPVYHNNKFHDVVAIDNDEVLLLMLKEMYSQEGIHCDTCTDAAALMEMIRQKEYSLLLTDLNMPDINGFELLELLRSSNVGNSPTIPVVVATASGSCNKGELLAKGFAGCLFKPFSISELMEVSDRCAIKATPDGKPDFSALLSYGNEAVMLEKLITETEKEMQAVRDAAKEKDLQKLDSLIHHLRSSWEVLRADQPLNVLYGLLRGDALPDGEALSHAVTAVLDKGVEIIRLAEEERRKYEDE</sequence>
<dbReference type="SMART" id="SM00448">
    <property type="entry name" value="REC"/>
    <property type="match status" value="1"/>
</dbReference>
<dbReference type="Proteomes" id="UP000022272">
    <property type="component" value="Unassembled WGS sequence"/>
</dbReference>
<dbReference type="InterPro" id="IPR036890">
    <property type="entry name" value="HATPase_C_sf"/>
</dbReference>
<dbReference type="Pfam" id="PF02518">
    <property type="entry name" value="HATPase_c"/>
    <property type="match status" value="1"/>
</dbReference>
<evidence type="ECO:0000256" key="1">
    <source>
        <dbReference type="ARBA" id="ARBA00000085"/>
    </source>
</evidence>
<reference evidence="9 10" key="1">
    <citation type="submission" date="2014-02" db="EMBL/GenBank/DDBJ databases">
        <authorList>
            <person name="Sears C."/>
            <person name="Carroll K."/>
            <person name="Sack B.R."/>
            <person name="Qadri F."/>
            <person name="Myers L.L."/>
            <person name="Chung G.-T."/>
            <person name="Escheverria P."/>
            <person name="Fraser C.M."/>
            <person name="Sadzewicz L."/>
            <person name="Shefchek K.A."/>
            <person name="Tallon L."/>
            <person name="Das S.P."/>
            <person name="Daugherty S."/>
            <person name="Mongodin E.F."/>
        </authorList>
    </citation>
    <scope>NUCLEOTIDE SEQUENCE [LARGE SCALE GENOMIC DNA]</scope>
    <source>
        <strain evidence="9 10">2-F-2 #4</strain>
    </source>
</reference>
<keyword evidence="6" id="KW-0812">Transmembrane</keyword>
<dbReference type="InterPro" id="IPR001789">
    <property type="entry name" value="Sig_transdc_resp-reg_receiver"/>
</dbReference>
<gene>
    <name evidence="9" type="ORF">M076_2368</name>
</gene>
<feature type="domain" description="Histidine kinase" evidence="7">
    <location>
        <begin position="306"/>
        <end position="518"/>
    </location>
</feature>
<dbReference type="InterPro" id="IPR005467">
    <property type="entry name" value="His_kinase_dom"/>
</dbReference>
<evidence type="ECO:0000313" key="10">
    <source>
        <dbReference type="Proteomes" id="UP000022272"/>
    </source>
</evidence>
<dbReference type="PATRIC" id="fig|1339280.3.peg.2268"/>
<dbReference type="RefSeq" id="WP_004291467.1">
    <property type="nucleotide sequence ID" value="NZ_JGDM01000062.1"/>
</dbReference>
<dbReference type="Pfam" id="PF00512">
    <property type="entry name" value="HisKA"/>
    <property type="match status" value="1"/>
</dbReference>
<dbReference type="Gene3D" id="3.30.565.10">
    <property type="entry name" value="Histidine kinase-like ATPase, C-terminal domain"/>
    <property type="match status" value="1"/>
</dbReference>
<evidence type="ECO:0000259" key="8">
    <source>
        <dbReference type="PROSITE" id="PS50110"/>
    </source>
</evidence>
<dbReference type="AlphaFoldDB" id="A0A016ABW4"/>
<dbReference type="CDD" id="cd00082">
    <property type="entry name" value="HisKA"/>
    <property type="match status" value="1"/>
</dbReference>
<name>A0A016ABW4_BACFG</name>
<dbReference type="SMART" id="SM00388">
    <property type="entry name" value="HisKA"/>
    <property type="match status" value="1"/>
</dbReference>
<keyword evidence="6" id="KW-0472">Membrane</keyword>
<dbReference type="InterPro" id="IPR004358">
    <property type="entry name" value="Sig_transdc_His_kin-like_C"/>
</dbReference>
<dbReference type="Gene3D" id="3.40.50.2300">
    <property type="match status" value="1"/>
</dbReference>
<feature type="transmembrane region" description="Helical" evidence="6">
    <location>
        <begin position="12"/>
        <end position="31"/>
    </location>
</feature>
<comment type="catalytic activity">
    <reaction evidence="1">
        <text>ATP + protein L-histidine = ADP + protein N-phospho-L-histidine.</text>
        <dbReference type="EC" id="2.7.13.3"/>
    </reaction>
</comment>
<comment type="caution">
    <text evidence="9">The sequence shown here is derived from an EMBL/GenBank/DDBJ whole genome shotgun (WGS) entry which is preliminary data.</text>
</comment>
<protein>
    <recommendedName>
        <fullName evidence="2">histidine kinase</fullName>
        <ecNumber evidence="2">2.7.13.3</ecNumber>
    </recommendedName>
</protein>
<feature type="modified residue" description="4-aspartylphosphate" evidence="4">
    <location>
        <position position="588"/>
    </location>
</feature>
<evidence type="ECO:0000256" key="4">
    <source>
        <dbReference type="PROSITE-ProRule" id="PRU00169"/>
    </source>
</evidence>
<dbReference type="CDD" id="cd17584">
    <property type="entry name" value="REC_typeB_ARR-like"/>
    <property type="match status" value="1"/>
</dbReference>
<dbReference type="PROSITE" id="PS50110">
    <property type="entry name" value="RESPONSE_REGULATORY"/>
    <property type="match status" value="1"/>
</dbReference>
<evidence type="ECO:0000256" key="2">
    <source>
        <dbReference type="ARBA" id="ARBA00012438"/>
    </source>
</evidence>
<proteinExistence type="predicted"/>
<dbReference type="InterPro" id="IPR036097">
    <property type="entry name" value="HisK_dim/P_sf"/>
</dbReference>